<reference evidence="5 6" key="1">
    <citation type="submission" date="2016-09" db="EMBL/GenBank/DDBJ databases">
        <title>Extensive genetic diversity and differential bi-allelic expression allows diatom success in the polar Southern Ocean.</title>
        <authorList>
            <consortium name="DOE Joint Genome Institute"/>
            <person name="Mock T."/>
            <person name="Otillar R.P."/>
            <person name="Strauss J."/>
            <person name="Dupont C."/>
            <person name="Frickenhaus S."/>
            <person name="Maumus F."/>
            <person name="Mcmullan M."/>
            <person name="Sanges R."/>
            <person name="Schmutz J."/>
            <person name="Toseland A."/>
            <person name="Valas R."/>
            <person name="Veluchamy A."/>
            <person name="Ward B.J."/>
            <person name="Allen A."/>
            <person name="Barry K."/>
            <person name="Falciatore A."/>
            <person name="Ferrante M."/>
            <person name="Fortunato A.E."/>
            <person name="Gloeckner G."/>
            <person name="Gruber A."/>
            <person name="Hipkin R."/>
            <person name="Janech M."/>
            <person name="Kroth P."/>
            <person name="Leese F."/>
            <person name="Lindquist E."/>
            <person name="Lyon B.R."/>
            <person name="Martin J."/>
            <person name="Mayer C."/>
            <person name="Parker M."/>
            <person name="Quesneville H."/>
            <person name="Raymond J."/>
            <person name="Uhlig C."/>
            <person name="Valentin K.U."/>
            <person name="Worden A.Z."/>
            <person name="Armbrust E.V."/>
            <person name="Bowler C."/>
            <person name="Green B."/>
            <person name="Moulton V."/>
            <person name="Van Oosterhout C."/>
            <person name="Grigoriev I."/>
        </authorList>
    </citation>
    <scope>NUCLEOTIDE SEQUENCE [LARGE SCALE GENOMIC DNA]</scope>
    <source>
        <strain evidence="5 6">CCMP1102</strain>
    </source>
</reference>
<dbReference type="PROSITE" id="PS51158">
    <property type="entry name" value="ALPHA_KINASE"/>
    <property type="match status" value="1"/>
</dbReference>
<dbReference type="Gene3D" id="3.20.200.10">
    <property type="entry name" value="MHCK/EF2 kinase"/>
    <property type="match status" value="1"/>
</dbReference>
<dbReference type="KEGG" id="fcy:FRACYDRAFT_272266"/>
<organism evidence="5 6">
    <name type="scientific">Fragilariopsis cylindrus CCMP1102</name>
    <dbReference type="NCBI Taxonomy" id="635003"/>
    <lineage>
        <taxon>Eukaryota</taxon>
        <taxon>Sar</taxon>
        <taxon>Stramenopiles</taxon>
        <taxon>Ochrophyta</taxon>
        <taxon>Bacillariophyta</taxon>
        <taxon>Bacillariophyceae</taxon>
        <taxon>Bacillariophycidae</taxon>
        <taxon>Bacillariales</taxon>
        <taxon>Bacillariaceae</taxon>
        <taxon>Fragilariopsis</taxon>
    </lineage>
</organism>
<dbReference type="InParanoid" id="A0A1E7EM60"/>
<evidence type="ECO:0000256" key="2">
    <source>
        <dbReference type="ARBA" id="ARBA00022679"/>
    </source>
</evidence>
<evidence type="ECO:0000313" key="5">
    <source>
        <dbReference type="EMBL" id="OEU06927.1"/>
    </source>
</evidence>
<gene>
    <name evidence="5" type="ORF">FRACYDRAFT_272266</name>
</gene>
<feature type="domain" description="Alpha-type protein kinase" evidence="4">
    <location>
        <begin position="1"/>
        <end position="187"/>
    </location>
</feature>
<keyword evidence="6" id="KW-1185">Reference proteome</keyword>
<evidence type="ECO:0000313" key="6">
    <source>
        <dbReference type="Proteomes" id="UP000095751"/>
    </source>
</evidence>
<dbReference type="AlphaFoldDB" id="A0A1E7EM60"/>
<keyword evidence="3" id="KW-0418">Kinase</keyword>
<accession>A0A1E7EM60</accession>
<keyword evidence="2" id="KW-0808">Transferase</keyword>
<dbReference type="InterPro" id="IPR004166">
    <property type="entry name" value="a-kinase_dom"/>
</dbReference>
<dbReference type="Proteomes" id="UP000095751">
    <property type="component" value="Unassembled WGS sequence"/>
</dbReference>
<evidence type="ECO:0000259" key="4">
    <source>
        <dbReference type="PROSITE" id="PS51158"/>
    </source>
</evidence>
<dbReference type="OrthoDB" id="43049at2759"/>
<name>A0A1E7EM60_9STRA</name>
<dbReference type="GO" id="GO:0004674">
    <property type="term" value="F:protein serine/threonine kinase activity"/>
    <property type="evidence" value="ECO:0007669"/>
    <property type="project" value="UniProtKB-KW"/>
</dbReference>
<dbReference type="GO" id="GO:0005524">
    <property type="term" value="F:ATP binding"/>
    <property type="evidence" value="ECO:0007669"/>
    <property type="project" value="InterPro"/>
</dbReference>
<keyword evidence="1" id="KW-0723">Serine/threonine-protein kinase</keyword>
<dbReference type="InterPro" id="IPR011009">
    <property type="entry name" value="Kinase-like_dom_sf"/>
</dbReference>
<evidence type="ECO:0000256" key="3">
    <source>
        <dbReference type="ARBA" id="ARBA00022777"/>
    </source>
</evidence>
<proteinExistence type="predicted"/>
<dbReference type="SUPFAM" id="SSF56112">
    <property type="entry name" value="Protein kinase-like (PK-like)"/>
    <property type="match status" value="1"/>
</dbReference>
<dbReference type="Pfam" id="PF02816">
    <property type="entry name" value="Alpha_kinase"/>
    <property type="match status" value="1"/>
</dbReference>
<dbReference type="EMBL" id="KV784394">
    <property type="protein sequence ID" value="OEU06927.1"/>
    <property type="molecule type" value="Genomic_DNA"/>
</dbReference>
<protein>
    <recommendedName>
        <fullName evidence="4">Alpha-type protein kinase domain-containing protein</fullName>
    </recommendedName>
</protein>
<evidence type="ECO:0000256" key="1">
    <source>
        <dbReference type="ARBA" id="ARBA00022527"/>
    </source>
</evidence>
<sequence>MGWQSVLVEEKIDHEAWHKWNMNNEYVEGMDAAPEFNHEKMRSALDHLTNIEHNEGEDEDDIVGMSGFIGELDAIDECEEENSLDNDDGNSNGDDSTVRNVEAIKFSVPEVAQAFSHFSYLAKGRKRLICDLQGVYDKTTNTINLRIPSSITLITVGKNAKMYMAVQTHKDCCGHLCRLVTGGFKKSRRNNVNNNS</sequence>